<feature type="region of interest" description="Disordered" evidence="1">
    <location>
        <begin position="71"/>
        <end position="91"/>
    </location>
</feature>
<sequence>MQVTLTLSGGLTSAEGSIKVATLGGAPFTIGRSPDADWTLIDPSCRVSGLHLELRGEGDALVLVDRSSGGTALGDPQSRLQRGQPTALPAGGARLFLPVGEIAISVAPRRAAFAAPSRPAGDDDPFGRQGDAPGGPGPAFSPSSTAPRAGGLSLRGDRSGPSAAPSGFSAAPAAAPGAAAAPNPGPGLSLGGAQRRAPPAPQGLGDAPSRSAAPPSPGGAPSRPAGSGSGPASPEDWLNDEDDPFGPPKPARAAAADPFTAAAPEDDLFGPEGAAPARDDDALFGRGAAPAPDPDPPHEGAPPDPLSPDPLSPDPLSPDPLSPDPGRSDPGRSDPGDADPLAAERQAPGRATPGLSLGGPTPSGAPQRAREPGAAGFPEQGPEDAGPTPVEPAPARPEPPRGATQVHPAAPRPAASPDALEAEAALAALFDAMGLDIDEVPRGRRVARAREAGAVLVAMADALRQLLDSRRTVKRELGVAGTEIEFGANPLKFAPDAQAAADGLLRPLTSGYLSGEAAVADALKSLVSHQMALVGGIKTAMRVALESFDPETLEQTLERRGLSQVVPALRKAELWDRFVEDYARVADQADDDIRALIGRELNKLYAPGGQSGGQPEGGSARQAGGPAGGRPGGRAGGRE</sequence>
<dbReference type="Proteomes" id="UP000198703">
    <property type="component" value="Unassembled WGS sequence"/>
</dbReference>
<dbReference type="Pfam" id="PF20232">
    <property type="entry name" value="T6SS_FHA_C"/>
    <property type="match status" value="1"/>
</dbReference>
<evidence type="ECO:0000256" key="1">
    <source>
        <dbReference type="SAM" id="MobiDB-lite"/>
    </source>
</evidence>
<proteinExistence type="predicted"/>
<feature type="compositionally biased region" description="Low complexity" evidence="1">
    <location>
        <begin position="401"/>
        <end position="418"/>
    </location>
</feature>
<protein>
    <submittedName>
        <fullName evidence="3">FHA domain protein</fullName>
    </submittedName>
</protein>
<gene>
    <name evidence="3" type="ORF">SAMN05444370_105194</name>
</gene>
<dbReference type="AlphaFoldDB" id="A0A1H4BGE3"/>
<dbReference type="CDD" id="cd00060">
    <property type="entry name" value="FHA"/>
    <property type="match status" value="1"/>
</dbReference>
<feature type="region of interest" description="Disordered" evidence="1">
    <location>
        <begin position="113"/>
        <end position="418"/>
    </location>
</feature>
<feature type="compositionally biased region" description="Low complexity" evidence="1">
    <location>
        <begin position="351"/>
        <end position="366"/>
    </location>
</feature>
<feature type="compositionally biased region" description="Low complexity" evidence="1">
    <location>
        <begin position="138"/>
        <end position="147"/>
    </location>
</feature>
<feature type="compositionally biased region" description="Low complexity" evidence="1">
    <location>
        <begin position="159"/>
        <end position="182"/>
    </location>
</feature>
<dbReference type="PROSITE" id="PS50006">
    <property type="entry name" value="FHA_DOMAIN"/>
    <property type="match status" value="1"/>
</dbReference>
<dbReference type="InterPro" id="IPR017735">
    <property type="entry name" value="T6SS_FHA"/>
</dbReference>
<name>A0A1H4BGE3_9RHOB</name>
<dbReference type="SUPFAM" id="SSF49879">
    <property type="entry name" value="SMAD/FHA domain"/>
    <property type="match status" value="1"/>
</dbReference>
<dbReference type="Gene3D" id="2.60.200.20">
    <property type="match status" value="1"/>
</dbReference>
<keyword evidence="4" id="KW-1185">Reference proteome</keyword>
<feature type="region of interest" description="Disordered" evidence="1">
    <location>
        <begin position="604"/>
        <end position="639"/>
    </location>
</feature>
<dbReference type="InterPro" id="IPR008984">
    <property type="entry name" value="SMAD_FHA_dom_sf"/>
</dbReference>
<reference evidence="3 4" key="1">
    <citation type="submission" date="2016-10" db="EMBL/GenBank/DDBJ databases">
        <authorList>
            <person name="de Groot N.N."/>
        </authorList>
    </citation>
    <scope>NUCLEOTIDE SEQUENCE [LARGE SCALE GENOMIC DNA]</scope>
    <source>
        <strain evidence="3 4">DSM 15345</strain>
    </source>
</reference>
<dbReference type="OrthoDB" id="273564at2"/>
<feature type="compositionally biased region" description="Gly residues" evidence="1">
    <location>
        <begin position="625"/>
        <end position="639"/>
    </location>
</feature>
<evidence type="ECO:0000313" key="3">
    <source>
        <dbReference type="EMBL" id="SEA47166.1"/>
    </source>
</evidence>
<dbReference type="InterPro" id="IPR000253">
    <property type="entry name" value="FHA_dom"/>
</dbReference>
<dbReference type="Pfam" id="PF00498">
    <property type="entry name" value="FHA"/>
    <property type="match status" value="1"/>
</dbReference>
<feature type="compositionally biased region" description="Basic and acidic residues" evidence="1">
    <location>
        <begin position="326"/>
        <end position="335"/>
    </location>
</feature>
<feature type="compositionally biased region" description="Pro residues" evidence="1">
    <location>
        <begin position="291"/>
        <end position="323"/>
    </location>
</feature>
<evidence type="ECO:0000259" key="2">
    <source>
        <dbReference type="PROSITE" id="PS50006"/>
    </source>
</evidence>
<feature type="compositionally biased region" description="Low complexity" evidence="1">
    <location>
        <begin position="207"/>
        <end position="234"/>
    </location>
</feature>
<accession>A0A1H4BGE3</accession>
<organism evidence="3 4">
    <name type="scientific">Rubrimonas cliftonensis</name>
    <dbReference type="NCBI Taxonomy" id="89524"/>
    <lineage>
        <taxon>Bacteria</taxon>
        <taxon>Pseudomonadati</taxon>
        <taxon>Pseudomonadota</taxon>
        <taxon>Alphaproteobacteria</taxon>
        <taxon>Rhodobacterales</taxon>
        <taxon>Paracoccaceae</taxon>
        <taxon>Rubrimonas</taxon>
    </lineage>
</organism>
<dbReference type="InterPro" id="IPR046883">
    <property type="entry name" value="T6SS_FHA_C"/>
</dbReference>
<dbReference type="EMBL" id="FNQM01000005">
    <property type="protein sequence ID" value="SEA47166.1"/>
    <property type="molecule type" value="Genomic_DNA"/>
</dbReference>
<feature type="compositionally biased region" description="Low complexity" evidence="1">
    <location>
        <begin position="251"/>
        <end position="263"/>
    </location>
</feature>
<feature type="domain" description="FHA" evidence="2">
    <location>
        <begin position="28"/>
        <end position="78"/>
    </location>
</feature>
<dbReference type="RefSeq" id="WP_093253235.1">
    <property type="nucleotide sequence ID" value="NZ_FNQM01000005.1"/>
</dbReference>
<evidence type="ECO:0000313" key="4">
    <source>
        <dbReference type="Proteomes" id="UP000198703"/>
    </source>
</evidence>
<dbReference type="NCBIfam" id="TIGR03354">
    <property type="entry name" value="VI_FHA"/>
    <property type="match status" value="1"/>
</dbReference>
<dbReference type="STRING" id="89524.SAMN05444370_105194"/>